<dbReference type="PROSITE" id="PS51186">
    <property type="entry name" value="GNAT"/>
    <property type="match status" value="1"/>
</dbReference>
<dbReference type="InterPro" id="IPR016181">
    <property type="entry name" value="Acyl_CoA_acyltransferase"/>
</dbReference>
<evidence type="ECO:0000313" key="3">
    <source>
        <dbReference type="Proteomes" id="UP000186666"/>
    </source>
</evidence>
<dbReference type="Pfam" id="PF13302">
    <property type="entry name" value="Acetyltransf_3"/>
    <property type="match status" value="1"/>
</dbReference>
<dbReference type="InterPro" id="IPR000182">
    <property type="entry name" value="GNAT_dom"/>
</dbReference>
<dbReference type="SUPFAM" id="SSF55729">
    <property type="entry name" value="Acyl-CoA N-acyltransferases (Nat)"/>
    <property type="match status" value="1"/>
</dbReference>
<dbReference type="PANTHER" id="PTHR43792">
    <property type="entry name" value="GNAT FAMILY, PUTATIVE (AFU_ORTHOLOGUE AFUA_3G00765)-RELATED-RELATED"/>
    <property type="match status" value="1"/>
</dbReference>
<keyword evidence="3" id="KW-1185">Reference proteome</keyword>
<feature type="domain" description="N-acetyltransferase" evidence="1">
    <location>
        <begin position="18"/>
        <end position="179"/>
    </location>
</feature>
<dbReference type="Gene3D" id="3.40.630.30">
    <property type="match status" value="1"/>
</dbReference>
<protein>
    <submittedName>
        <fullName evidence="2">Ribosomal-protein-alanine N-acetyltransferase</fullName>
    </submittedName>
</protein>
<dbReference type="Proteomes" id="UP000186666">
    <property type="component" value="Unassembled WGS sequence"/>
</dbReference>
<proteinExistence type="predicted"/>
<dbReference type="RefSeq" id="WP_068588311.1">
    <property type="nucleotide sequence ID" value="NZ_FTNK01000018.1"/>
</dbReference>
<comment type="caution">
    <text evidence="2">The sequence shown here is derived from an EMBL/GenBank/DDBJ whole genome shotgun (WGS) entry which is preliminary data.</text>
</comment>
<evidence type="ECO:0000259" key="1">
    <source>
        <dbReference type="PROSITE" id="PS51186"/>
    </source>
</evidence>
<organism evidence="2 3">
    <name type="scientific">Paenibacillus macquariensis</name>
    <dbReference type="NCBI Taxonomy" id="948756"/>
    <lineage>
        <taxon>Bacteria</taxon>
        <taxon>Bacillati</taxon>
        <taxon>Bacillota</taxon>
        <taxon>Bacilli</taxon>
        <taxon>Bacillales</taxon>
        <taxon>Paenibacillaceae</taxon>
        <taxon>Paenibacillus</taxon>
    </lineage>
</organism>
<name>A0ABY1KBC8_9BACL</name>
<dbReference type="InterPro" id="IPR051531">
    <property type="entry name" value="N-acetyltransferase"/>
</dbReference>
<sequence length="186" mass="22018">MQVEILFNEMPVFETERLLLRKLSLDDIQEYYEFASDPIVSANTLWDRHESLEDTINDMAYVLKNFELRRAYRWGIVYKPLNKLIGRTGLISWDVRHQRAEIGFALSSQYWNKGIMTEATREIIRYSFEQLDVNRIEGRCNYNNIGSARVLENIGMKFEGVLRQQLKIKGDFIDQKMYAVLKSDYN</sequence>
<accession>A0ABY1KBC8</accession>
<reference evidence="2 3" key="1">
    <citation type="submission" date="2017-01" db="EMBL/GenBank/DDBJ databases">
        <authorList>
            <person name="Varghese N."/>
            <person name="Submissions S."/>
        </authorList>
    </citation>
    <scope>NUCLEOTIDE SEQUENCE [LARGE SCALE GENOMIC DNA]</scope>
    <source>
        <strain evidence="2 3">ATCC 23464</strain>
    </source>
</reference>
<dbReference type="EMBL" id="FTNK01000018">
    <property type="protein sequence ID" value="SIR55213.1"/>
    <property type="molecule type" value="Genomic_DNA"/>
</dbReference>
<evidence type="ECO:0000313" key="2">
    <source>
        <dbReference type="EMBL" id="SIR55213.1"/>
    </source>
</evidence>
<gene>
    <name evidence="2" type="ORF">SAMN05421578_11859</name>
</gene>
<dbReference type="PANTHER" id="PTHR43792:SF9">
    <property type="entry name" value="RIBOSOMAL-PROTEIN-ALANINE ACETYLTRANSFERASE"/>
    <property type="match status" value="1"/>
</dbReference>